<keyword evidence="3" id="KW-1185">Reference proteome</keyword>
<accession>A0AAW0Q841</accession>
<protein>
    <submittedName>
        <fullName evidence="2">Uncharacterized protein</fullName>
    </submittedName>
</protein>
<sequence>MPPKKHTRAESDANQASTSSDKRQKTNKSAETPPDSGDEAPQGAAPEKELFGWYCVARPRSDFENEAGGPGADEEEIEKLYLAQRDKKLLGEPAEKHPEHKWVAFWKTWTLFIGWSEAADFCDSDAFGMHIYTDFHGWGLQEIVERMFVAFDVQFKKKQRDEETINHMWAVVAAAVHWLAGEDLSLWFGADDADRISQTVKGIGSMLLSMLNELDRAGELKADSRMKDLALIMAWYLEWSKGLTDMLIQGDELDWRAQTVAYAKKAGIDLASSGLFGAGDLVSALEKEKEDDGGIPPLAAQAKADLWGWKKTFTALKKGYPKFGGRQFDITQFSKAERKRHSFDGQDPFAGIPEKEIKAGNIAFA</sequence>
<evidence type="ECO:0000256" key="1">
    <source>
        <dbReference type="SAM" id="MobiDB-lite"/>
    </source>
</evidence>
<dbReference type="AlphaFoldDB" id="A0AAW0Q841"/>
<organism evidence="2 3">
    <name type="scientific">Apiospora kogelbergensis</name>
    <dbReference type="NCBI Taxonomy" id="1337665"/>
    <lineage>
        <taxon>Eukaryota</taxon>
        <taxon>Fungi</taxon>
        <taxon>Dikarya</taxon>
        <taxon>Ascomycota</taxon>
        <taxon>Pezizomycotina</taxon>
        <taxon>Sordariomycetes</taxon>
        <taxon>Xylariomycetidae</taxon>
        <taxon>Amphisphaeriales</taxon>
        <taxon>Apiosporaceae</taxon>
        <taxon>Apiospora</taxon>
    </lineage>
</organism>
<reference evidence="2 3" key="1">
    <citation type="submission" date="2023-01" db="EMBL/GenBank/DDBJ databases">
        <title>Analysis of 21 Apiospora genomes using comparative genomics revels a genus with tremendous synthesis potential of carbohydrate active enzymes and secondary metabolites.</title>
        <authorList>
            <person name="Sorensen T."/>
        </authorList>
    </citation>
    <scope>NUCLEOTIDE SEQUENCE [LARGE SCALE GENOMIC DNA]</scope>
    <source>
        <strain evidence="2 3">CBS 117206</strain>
    </source>
</reference>
<feature type="region of interest" description="Disordered" evidence="1">
    <location>
        <begin position="1"/>
        <end position="46"/>
    </location>
</feature>
<evidence type="ECO:0000313" key="2">
    <source>
        <dbReference type="EMBL" id="KAK8095700.1"/>
    </source>
</evidence>
<gene>
    <name evidence="2" type="ORF">PG999_013722</name>
</gene>
<dbReference type="EMBL" id="JAQQWP010000011">
    <property type="protein sequence ID" value="KAK8095700.1"/>
    <property type="molecule type" value="Genomic_DNA"/>
</dbReference>
<evidence type="ECO:0000313" key="3">
    <source>
        <dbReference type="Proteomes" id="UP001392437"/>
    </source>
</evidence>
<dbReference type="Proteomes" id="UP001392437">
    <property type="component" value="Unassembled WGS sequence"/>
</dbReference>
<name>A0AAW0Q841_9PEZI</name>
<proteinExistence type="predicted"/>
<comment type="caution">
    <text evidence="2">The sequence shown here is derived from an EMBL/GenBank/DDBJ whole genome shotgun (WGS) entry which is preliminary data.</text>
</comment>